<dbReference type="AlphaFoldDB" id="B4SA91"/>
<accession>B4SA91</accession>
<reference evidence="1 2" key="1">
    <citation type="submission" date="2008-06" db="EMBL/GenBank/DDBJ databases">
        <title>Complete sequence of Pelodictyon phaeoclathratiforme BU-1.</title>
        <authorList>
            <consortium name="US DOE Joint Genome Institute"/>
            <person name="Lucas S."/>
            <person name="Copeland A."/>
            <person name="Lapidus A."/>
            <person name="Glavina del Rio T."/>
            <person name="Dalin E."/>
            <person name="Tice H."/>
            <person name="Bruce D."/>
            <person name="Goodwin L."/>
            <person name="Pitluck S."/>
            <person name="Schmutz J."/>
            <person name="Larimer F."/>
            <person name="Land M."/>
            <person name="Hauser L."/>
            <person name="Kyrpides N."/>
            <person name="Mikhailova N."/>
            <person name="Liu Z."/>
            <person name="Li T."/>
            <person name="Zhao F."/>
            <person name="Overmann J."/>
            <person name="Bryant D.A."/>
            <person name="Richardson P."/>
        </authorList>
    </citation>
    <scope>NUCLEOTIDE SEQUENCE [LARGE SCALE GENOMIC DNA]</scope>
    <source>
        <strain evidence="2">DSM 5477 / BU-1</strain>
    </source>
</reference>
<organism evidence="1 2">
    <name type="scientific">Pelodictyon phaeoclathratiforme (strain DSM 5477 / BU-1)</name>
    <dbReference type="NCBI Taxonomy" id="324925"/>
    <lineage>
        <taxon>Bacteria</taxon>
        <taxon>Pseudomonadati</taxon>
        <taxon>Chlorobiota</taxon>
        <taxon>Chlorobiia</taxon>
        <taxon>Chlorobiales</taxon>
        <taxon>Chlorobiaceae</taxon>
        <taxon>Chlorobium/Pelodictyon group</taxon>
        <taxon>Pelodictyon</taxon>
    </lineage>
</organism>
<keyword evidence="2" id="KW-1185">Reference proteome</keyword>
<dbReference type="Proteomes" id="UP000002724">
    <property type="component" value="Chromosome"/>
</dbReference>
<sequence precursor="true">MKCSDTIRSFFICLVFSCVLSGCGAQQSLPLDRDDLHFAGFYSDYLLESGVVAADEGAALAALDASEVSALLLKHALTQESLKRKIEIYKKNPELWKSILVQVRATIVKKTGRAE</sequence>
<dbReference type="KEGG" id="pph:Ppha_1538"/>
<dbReference type="PROSITE" id="PS51257">
    <property type="entry name" value="PROKAR_LIPOPROTEIN"/>
    <property type="match status" value="1"/>
</dbReference>
<dbReference type="EMBL" id="CP001110">
    <property type="protein sequence ID" value="ACF43787.1"/>
    <property type="molecule type" value="Genomic_DNA"/>
</dbReference>
<evidence type="ECO:0000313" key="2">
    <source>
        <dbReference type="Proteomes" id="UP000002724"/>
    </source>
</evidence>
<dbReference type="HOGENOM" id="CLU_160673_0_0_10"/>
<dbReference type="STRING" id="324925.Ppha_1538"/>
<evidence type="ECO:0000313" key="1">
    <source>
        <dbReference type="EMBL" id="ACF43787.1"/>
    </source>
</evidence>
<proteinExistence type="predicted"/>
<evidence type="ECO:0008006" key="3">
    <source>
        <dbReference type="Google" id="ProtNLM"/>
    </source>
</evidence>
<dbReference type="eggNOG" id="ENOG502ZM57">
    <property type="taxonomic scope" value="Bacteria"/>
</dbReference>
<name>B4SA91_PELPB</name>
<protein>
    <recommendedName>
        <fullName evidence="3">DUF4296 domain-containing protein</fullName>
    </recommendedName>
</protein>
<dbReference type="RefSeq" id="WP_012508275.1">
    <property type="nucleotide sequence ID" value="NC_011060.1"/>
</dbReference>
<dbReference type="OrthoDB" id="598098at2"/>
<gene>
    <name evidence="1" type="ordered locus">Ppha_1538</name>
</gene>